<dbReference type="InterPro" id="IPR016188">
    <property type="entry name" value="PurM-like_N"/>
</dbReference>
<dbReference type="RefSeq" id="WP_137013259.1">
    <property type="nucleotide sequence ID" value="NZ_SZPX01000004.1"/>
</dbReference>
<dbReference type="AlphaFoldDB" id="A0A4U2Z6S9"/>
<evidence type="ECO:0000259" key="2">
    <source>
        <dbReference type="Pfam" id="PF00586"/>
    </source>
</evidence>
<dbReference type="GO" id="GO:0051604">
    <property type="term" value="P:protein maturation"/>
    <property type="evidence" value="ECO:0007669"/>
    <property type="project" value="TreeGrafter"/>
</dbReference>
<reference evidence="4 5" key="1">
    <citation type="submission" date="2019-04" db="EMBL/GenBank/DDBJ databases">
        <title>Sulfurimonas crateris sp. nov. a facultative anaerobic sulfur-oxidizing chemolithautotrophic bacterium isolated from a terrestrial mud vulcano.</title>
        <authorList>
            <person name="Ratnikova N.M."/>
            <person name="Slobodkin A.I."/>
            <person name="Merkel A.Y."/>
            <person name="Novikov A."/>
            <person name="Bonch-Osmolovskaya E.A."/>
            <person name="Slobodkina G.B."/>
        </authorList>
    </citation>
    <scope>NUCLEOTIDE SEQUENCE [LARGE SCALE GENOMIC DNA]</scope>
    <source>
        <strain evidence="4 5">SN118</strain>
    </source>
</reference>
<dbReference type="SUPFAM" id="SSF55326">
    <property type="entry name" value="PurM N-terminal domain-like"/>
    <property type="match status" value="1"/>
</dbReference>
<comment type="caution">
    <text evidence="4">The sequence shown here is derived from an EMBL/GenBank/DDBJ whole genome shotgun (WGS) entry which is preliminary data.</text>
</comment>
<gene>
    <name evidence="4" type="primary">hypE</name>
    <name evidence="4" type="ORF">FCU45_05830</name>
</gene>
<dbReference type="EMBL" id="SZPX01000004">
    <property type="protein sequence ID" value="TKI69575.1"/>
    <property type="molecule type" value="Genomic_DNA"/>
</dbReference>
<dbReference type="Proteomes" id="UP000309561">
    <property type="component" value="Unassembled WGS sequence"/>
</dbReference>
<evidence type="ECO:0000313" key="5">
    <source>
        <dbReference type="Proteomes" id="UP000309561"/>
    </source>
</evidence>
<protein>
    <submittedName>
        <fullName evidence="4">Hydrogenase expression/formation protein HypE</fullName>
    </submittedName>
</protein>
<organism evidence="4 5">
    <name type="scientific">Sulfurimonas crateris</name>
    <dbReference type="NCBI Taxonomy" id="2574727"/>
    <lineage>
        <taxon>Bacteria</taxon>
        <taxon>Pseudomonadati</taxon>
        <taxon>Campylobacterota</taxon>
        <taxon>Epsilonproteobacteria</taxon>
        <taxon>Campylobacterales</taxon>
        <taxon>Sulfurimonadaceae</taxon>
        <taxon>Sulfurimonas</taxon>
    </lineage>
</organism>
<dbReference type="PANTHER" id="PTHR30303:SF0">
    <property type="entry name" value="CARBAMOYL DEHYDRATASE HYPE"/>
    <property type="match status" value="1"/>
</dbReference>
<evidence type="ECO:0000259" key="3">
    <source>
        <dbReference type="Pfam" id="PF02769"/>
    </source>
</evidence>
<dbReference type="Pfam" id="PF00586">
    <property type="entry name" value="AIRS"/>
    <property type="match status" value="1"/>
</dbReference>
<comment type="similarity">
    <text evidence="1">Belongs to the HypE family.</text>
</comment>
<dbReference type="Pfam" id="PF02769">
    <property type="entry name" value="AIRS_C"/>
    <property type="match status" value="1"/>
</dbReference>
<evidence type="ECO:0000313" key="4">
    <source>
        <dbReference type="EMBL" id="TKI69575.1"/>
    </source>
</evidence>
<feature type="domain" description="PurM-like C-terminal" evidence="3">
    <location>
        <begin position="159"/>
        <end position="307"/>
    </location>
</feature>
<dbReference type="InterPro" id="IPR011854">
    <property type="entry name" value="HypE"/>
</dbReference>
<dbReference type="OrthoDB" id="9801934at2"/>
<dbReference type="SUPFAM" id="SSF56042">
    <property type="entry name" value="PurM C-terminal domain-like"/>
    <property type="match status" value="1"/>
</dbReference>
<accession>A0A4U2Z6S9</accession>
<name>A0A4U2Z6S9_9BACT</name>
<dbReference type="InterPro" id="IPR036676">
    <property type="entry name" value="PurM-like_C_sf"/>
</dbReference>
<dbReference type="InterPro" id="IPR036921">
    <property type="entry name" value="PurM-like_N_sf"/>
</dbReference>
<dbReference type="InterPro" id="IPR010918">
    <property type="entry name" value="PurM-like_C_dom"/>
</dbReference>
<keyword evidence="5" id="KW-1185">Reference proteome</keyword>
<proteinExistence type="inferred from homology"/>
<evidence type="ECO:0000256" key="1">
    <source>
        <dbReference type="ARBA" id="ARBA00006243"/>
    </source>
</evidence>
<feature type="domain" description="PurM-like N-terminal" evidence="2">
    <location>
        <begin position="37"/>
        <end position="147"/>
    </location>
</feature>
<dbReference type="CDD" id="cd02197">
    <property type="entry name" value="HypE"/>
    <property type="match status" value="1"/>
</dbReference>
<dbReference type="PANTHER" id="PTHR30303">
    <property type="entry name" value="HYDROGENASE ISOENZYMES FORMATION PROTEIN HYPE"/>
    <property type="match status" value="1"/>
</dbReference>
<sequence length="330" mass="35494">MTKTITLAHGNGGQENNELISKVFYKAFKNDILDKSEDAAVIEGGTLAFSTDSFTVTPLFFAGADIGKLAVCGTCNDLAMMGAKPKYLTCSVIIEEGFSVEKLERIVSSMQKELLINGAQVVSGDTKVVPRGSVDGIFINTTGIGEILQRGISSNSISEDDVILLSRDIGCHGATIFASREGIELSSALKSDCTSLFPVVKSLIDEGVKITAMRDATRGGVSAALNEWARQSNICIEIDEKKIVTSDEVMGLCELLGFEAMSLANEGTFLLAVNKEESKRAEQILKTFNKNASIIGKVTDKHLKKVIINSAWGTQRFLDVPTGELLPRIC</sequence>
<dbReference type="NCBIfam" id="TIGR02124">
    <property type="entry name" value="hypE"/>
    <property type="match status" value="1"/>
</dbReference>
<dbReference type="Gene3D" id="3.30.1330.10">
    <property type="entry name" value="PurM-like, N-terminal domain"/>
    <property type="match status" value="1"/>
</dbReference>
<dbReference type="Gene3D" id="3.90.650.10">
    <property type="entry name" value="PurM-like C-terminal domain"/>
    <property type="match status" value="1"/>
</dbReference>
<dbReference type="PIRSF" id="PIRSF005644">
    <property type="entry name" value="Hdrgns_mtr_HypE"/>
    <property type="match status" value="1"/>
</dbReference>